<dbReference type="InterPro" id="IPR019117">
    <property type="entry name" value="CRISPR-assoc_protein_Cmr3"/>
</dbReference>
<reference evidence="1" key="1">
    <citation type="submission" date="2009-01" db="EMBL/GenBank/DDBJ databases">
        <title>Complete sequence of plasmid1 Cyanothece sp. PCC 7425.</title>
        <authorList>
            <consortium name="US DOE Joint Genome Institute"/>
            <person name="Lucas S."/>
            <person name="Copeland A."/>
            <person name="Lapidus A."/>
            <person name="Glavina del Rio T."/>
            <person name="Dalin E."/>
            <person name="Tice H."/>
            <person name="Bruce D."/>
            <person name="Goodwin L."/>
            <person name="Pitluck S."/>
            <person name="Sims D."/>
            <person name="Meineke L."/>
            <person name="Brettin T."/>
            <person name="Detter J.C."/>
            <person name="Han C."/>
            <person name="Larimer F."/>
            <person name="Land M."/>
            <person name="Hauser L."/>
            <person name="Kyrpides N."/>
            <person name="Ovchinnikova G."/>
            <person name="Liberton M."/>
            <person name="Stoeckel J."/>
            <person name="Banerjee A."/>
            <person name="Singh A."/>
            <person name="Page L."/>
            <person name="Sato H."/>
            <person name="Zhao L."/>
            <person name="Sherman L."/>
            <person name="Pakrasi H."/>
            <person name="Richardson P."/>
        </authorList>
    </citation>
    <scope>NUCLEOTIDE SEQUENCE</scope>
    <source>
        <strain evidence="1">PCC 7425</strain>
        <plasmid evidence="1">pP742501</plasmid>
    </source>
</reference>
<dbReference type="HOGENOM" id="CLU_801302_0_0_3"/>
<accession>B8HYU2</accession>
<dbReference type="AlphaFoldDB" id="B8HYU2"/>
<organism evidence="1">
    <name type="scientific">Cyanothece sp. (strain PCC 7425 / ATCC 29141)</name>
    <dbReference type="NCBI Taxonomy" id="395961"/>
    <lineage>
        <taxon>Bacteria</taxon>
        <taxon>Bacillati</taxon>
        <taxon>Cyanobacteriota</taxon>
        <taxon>Cyanophyceae</taxon>
        <taxon>Gomontiellales</taxon>
        <taxon>Cyanothecaceae</taxon>
        <taxon>Cyanothece</taxon>
    </lineage>
</organism>
<dbReference type="OrthoDB" id="442795at2"/>
<evidence type="ECO:0008006" key="2">
    <source>
        <dbReference type="Google" id="ProtNLM"/>
    </source>
</evidence>
<dbReference type="Pfam" id="PF09700">
    <property type="entry name" value="Cas_Cmr3"/>
    <property type="match status" value="1"/>
</dbReference>
<keyword evidence="1" id="KW-0614">Plasmid</keyword>
<dbReference type="EMBL" id="CP001345">
    <property type="protein sequence ID" value="ACL47590.1"/>
    <property type="molecule type" value="Genomic_DNA"/>
</dbReference>
<sequence>MSQFQALITVSPLGLMYGSAGGFLSPENLVGRSNTKFPPDAATIAGLLLNANREKQWLDPQQLKQDLVIAGPFWANRDTPTRFYIPIPWNRVIGENDSDEWELAKKPRANQESETTNEQWLLNQHQWQRHKKDVEPAYTWQLIDGWDLPTDELREREAIAEVPWKYTPFLHPKIKPDERHVVDQDGLFLENAVQLREDACLVYLTNIAQSDLDPLVGWYRLGGEGHLVEVESHELSAKHKINRLLAQKIDHAFALITPGVWGSNKLSYRYPQHSSFPNRDLKLLTDKAVPYRYRVGHSQKDKPEGSDFYNPRTTGRLSRGRYAVPAGSVYVFREPLGMTWWEFPDEWFPKEGFPLKHLGCGLCLPINLQGVPECTKKLTA</sequence>
<geneLocation type="plasmid" evidence="1">
    <name>pP742501</name>
</geneLocation>
<gene>
    <name evidence="1" type="ordered locus">Cyan7425_5329</name>
</gene>
<evidence type="ECO:0000313" key="1">
    <source>
        <dbReference type="EMBL" id="ACL47590.1"/>
    </source>
</evidence>
<name>B8HYU2_CYAP4</name>
<proteinExistence type="predicted"/>
<protein>
    <recommendedName>
        <fullName evidence="2">CRISPR-associated protein</fullName>
    </recommendedName>
</protein>
<dbReference type="KEGG" id="cyn:Cyan7425_5329"/>